<gene>
    <name evidence="1" type="ORF">H9717_14640</name>
</gene>
<name>A0A9D2I7E2_9FIRM</name>
<dbReference type="EMBL" id="DWYY01000169">
    <property type="protein sequence ID" value="HJA94325.1"/>
    <property type="molecule type" value="Genomic_DNA"/>
</dbReference>
<dbReference type="AlphaFoldDB" id="A0A9D2I7E2"/>
<sequence>MREFPDYLLEYQEIDGSGRLVYRLSSRTDDWNGSLFDFYFLVYHRILQSLDRAGADPFVQTDSYSMISVCVPSAIVRVKTTACPAYSV</sequence>
<protein>
    <submittedName>
        <fullName evidence="1">Uncharacterized protein</fullName>
    </submittedName>
</protein>
<evidence type="ECO:0000313" key="2">
    <source>
        <dbReference type="Proteomes" id="UP000886858"/>
    </source>
</evidence>
<dbReference type="Proteomes" id="UP000886858">
    <property type="component" value="Unassembled WGS sequence"/>
</dbReference>
<reference evidence="1" key="1">
    <citation type="journal article" date="2021" name="PeerJ">
        <title>Extensive microbial diversity within the chicken gut microbiome revealed by metagenomics and culture.</title>
        <authorList>
            <person name="Gilroy R."/>
            <person name="Ravi A."/>
            <person name="Getino M."/>
            <person name="Pursley I."/>
            <person name="Horton D.L."/>
            <person name="Alikhan N.F."/>
            <person name="Baker D."/>
            <person name="Gharbi K."/>
            <person name="Hall N."/>
            <person name="Watson M."/>
            <person name="Adriaenssens E.M."/>
            <person name="Foster-Nyarko E."/>
            <person name="Jarju S."/>
            <person name="Secka A."/>
            <person name="Antonio M."/>
            <person name="Oren A."/>
            <person name="Chaudhuri R.R."/>
            <person name="La Ragione R."/>
            <person name="Hildebrand F."/>
            <person name="Pallen M.J."/>
        </authorList>
    </citation>
    <scope>NUCLEOTIDE SEQUENCE</scope>
    <source>
        <strain evidence="1">CHK179-7159</strain>
    </source>
</reference>
<organism evidence="1 2">
    <name type="scientific">Candidatus Eisenbergiella merdipullorum</name>
    <dbReference type="NCBI Taxonomy" id="2838553"/>
    <lineage>
        <taxon>Bacteria</taxon>
        <taxon>Bacillati</taxon>
        <taxon>Bacillota</taxon>
        <taxon>Clostridia</taxon>
        <taxon>Lachnospirales</taxon>
        <taxon>Lachnospiraceae</taxon>
        <taxon>Eisenbergiella</taxon>
    </lineage>
</organism>
<comment type="caution">
    <text evidence="1">The sequence shown here is derived from an EMBL/GenBank/DDBJ whole genome shotgun (WGS) entry which is preliminary data.</text>
</comment>
<evidence type="ECO:0000313" key="1">
    <source>
        <dbReference type="EMBL" id="HJA94325.1"/>
    </source>
</evidence>
<proteinExistence type="predicted"/>
<accession>A0A9D2I7E2</accession>
<reference evidence="1" key="2">
    <citation type="submission" date="2021-04" db="EMBL/GenBank/DDBJ databases">
        <authorList>
            <person name="Gilroy R."/>
        </authorList>
    </citation>
    <scope>NUCLEOTIDE SEQUENCE</scope>
    <source>
        <strain evidence="1">CHK179-7159</strain>
    </source>
</reference>